<dbReference type="AlphaFoldDB" id="A0A2A9N692"/>
<dbReference type="EMBL" id="KZ302651">
    <property type="protein sequence ID" value="PFH44979.1"/>
    <property type="molecule type" value="Genomic_DNA"/>
</dbReference>
<keyword evidence="3" id="KW-1185">Reference proteome</keyword>
<sequence length="144" mass="15970">MMVGSSGGGTKEPDWSIEQALAQIQQLMNSVATLQNTIQQQNVVIQQLQNQAPAGQTASSPPTLKMATPPPYNGSMATLKPWEFPDILAKVMWVLSYMQSGMAQQFRDAFLTYMQLNEYQTEFVQAPLGTDVTPSNLQRSRFNP</sequence>
<keyword evidence="1" id="KW-0175">Coiled coil</keyword>
<evidence type="ECO:0000256" key="1">
    <source>
        <dbReference type="SAM" id="Coils"/>
    </source>
</evidence>
<name>A0A2A9N692_9AGAR</name>
<protein>
    <submittedName>
        <fullName evidence="2">Uncharacterized protein</fullName>
    </submittedName>
</protein>
<proteinExistence type="predicted"/>
<feature type="coiled-coil region" evidence="1">
    <location>
        <begin position="17"/>
        <end position="51"/>
    </location>
</feature>
<evidence type="ECO:0000313" key="3">
    <source>
        <dbReference type="Proteomes" id="UP000242287"/>
    </source>
</evidence>
<reference evidence="2 3" key="1">
    <citation type="submission" date="2014-02" db="EMBL/GenBank/DDBJ databases">
        <title>Transposable element dynamics among asymbiotic and ectomycorrhizal Amanita fungi.</title>
        <authorList>
            <consortium name="DOE Joint Genome Institute"/>
            <person name="Hess J."/>
            <person name="Skrede I."/>
            <person name="Wolfe B."/>
            <person name="LaButti K."/>
            <person name="Ohm R.A."/>
            <person name="Grigoriev I.V."/>
            <person name="Pringle A."/>
        </authorList>
    </citation>
    <scope>NUCLEOTIDE SEQUENCE [LARGE SCALE GENOMIC DNA]</scope>
    <source>
        <strain evidence="2 3">SKay4041</strain>
    </source>
</reference>
<dbReference type="Proteomes" id="UP000242287">
    <property type="component" value="Unassembled WGS sequence"/>
</dbReference>
<gene>
    <name evidence="2" type="ORF">AMATHDRAFT_10297</name>
</gene>
<accession>A0A2A9N692</accession>
<evidence type="ECO:0000313" key="2">
    <source>
        <dbReference type="EMBL" id="PFH44979.1"/>
    </source>
</evidence>
<organism evidence="2 3">
    <name type="scientific">Amanita thiersii Skay4041</name>
    <dbReference type="NCBI Taxonomy" id="703135"/>
    <lineage>
        <taxon>Eukaryota</taxon>
        <taxon>Fungi</taxon>
        <taxon>Dikarya</taxon>
        <taxon>Basidiomycota</taxon>
        <taxon>Agaricomycotina</taxon>
        <taxon>Agaricomycetes</taxon>
        <taxon>Agaricomycetidae</taxon>
        <taxon>Agaricales</taxon>
        <taxon>Pluteineae</taxon>
        <taxon>Amanitaceae</taxon>
        <taxon>Amanita</taxon>
    </lineage>
</organism>